<dbReference type="PANTHER" id="PTHR42998">
    <property type="entry name" value="TYPE I RESTRICTION ENZYME HINDVIIP M PROTEIN-RELATED"/>
    <property type="match status" value="1"/>
</dbReference>
<evidence type="ECO:0000256" key="1">
    <source>
        <dbReference type="ARBA" id="ARBA00006594"/>
    </source>
</evidence>
<dbReference type="GO" id="GO:0032259">
    <property type="term" value="P:methylation"/>
    <property type="evidence" value="ECO:0007669"/>
    <property type="project" value="UniProtKB-KW"/>
</dbReference>
<dbReference type="GO" id="GO:0008170">
    <property type="term" value="F:N-methyltransferase activity"/>
    <property type="evidence" value="ECO:0007669"/>
    <property type="project" value="InterPro"/>
</dbReference>
<dbReference type="InterPro" id="IPR052916">
    <property type="entry name" value="Type-I_RE_MTase_Subunit"/>
</dbReference>
<dbReference type="GO" id="GO:0009307">
    <property type="term" value="P:DNA restriction-modification system"/>
    <property type="evidence" value="ECO:0007669"/>
    <property type="project" value="UniProtKB-KW"/>
</dbReference>
<accession>A0A432YSI9</accession>
<keyword evidence="2" id="KW-0489">Methyltransferase</keyword>
<evidence type="ECO:0000313" key="7">
    <source>
        <dbReference type="EMBL" id="RUO64546.1"/>
    </source>
</evidence>
<name>A0A432YSI9_9GAMM</name>
<feature type="domain" description="DNA methylase adenine-specific" evidence="6">
    <location>
        <begin position="356"/>
        <end position="645"/>
    </location>
</feature>
<gene>
    <name evidence="7" type="ORF">CWI73_07595</name>
</gene>
<proteinExistence type="inferred from homology"/>
<dbReference type="Gene3D" id="3.40.50.150">
    <property type="entry name" value="Vaccinia Virus protein VP39"/>
    <property type="match status" value="1"/>
</dbReference>
<dbReference type="EMBL" id="PIQA01000004">
    <property type="protein sequence ID" value="RUO64546.1"/>
    <property type="molecule type" value="Genomic_DNA"/>
</dbReference>
<dbReference type="InterPro" id="IPR002052">
    <property type="entry name" value="DNA_methylase_N6_adenine_CS"/>
</dbReference>
<reference evidence="7 8" key="1">
    <citation type="journal article" date="2011" name="Front. Microbiol.">
        <title>Genomic signatures of strain selection and enhancement in Bacillus atrophaeus var. globigii, a historical biowarfare simulant.</title>
        <authorList>
            <person name="Gibbons H.S."/>
            <person name="Broomall S.M."/>
            <person name="McNew L.A."/>
            <person name="Daligault H."/>
            <person name="Chapman C."/>
            <person name="Bruce D."/>
            <person name="Karavis M."/>
            <person name="Krepps M."/>
            <person name="McGregor P.A."/>
            <person name="Hong C."/>
            <person name="Park K.H."/>
            <person name="Akmal A."/>
            <person name="Feldman A."/>
            <person name="Lin J.S."/>
            <person name="Chang W.E."/>
            <person name="Higgs B.W."/>
            <person name="Demirev P."/>
            <person name="Lindquist J."/>
            <person name="Liem A."/>
            <person name="Fochler E."/>
            <person name="Read T.D."/>
            <person name="Tapia R."/>
            <person name="Johnson S."/>
            <person name="Bishop-Lilly K.A."/>
            <person name="Detter C."/>
            <person name="Han C."/>
            <person name="Sozhamannan S."/>
            <person name="Rosenzweig C.N."/>
            <person name="Skowronski E.W."/>
        </authorList>
    </citation>
    <scope>NUCLEOTIDE SEQUENCE [LARGE SCALE GENOMIC DNA]</scope>
    <source>
        <strain evidence="7 8">TPS4-2</strain>
    </source>
</reference>
<dbReference type="CDD" id="cd02440">
    <property type="entry name" value="AdoMet_MTases"/>
    <property type="match status" value="1"/>
</dbReference>
<evidence type="ECO:0000313" key="8">
    <source>
        <dbReference type="Proteomes" id="UP000288361"/>
    </source>
</evidence>
<dbReference type="SUPFAM" id="SSF53335">
    <property type="entry name" value="S-adenosyl-L-methionine-dependent methyltransferases"/>
    <property type="match status" value="1"/>
</dbReference>
<dbReference type="PROSITE" id="PS00092">
    <property type="entry name" value="N6_MTASE"/>
    <property type="match status" value="1"/>
</dbReference>
<comment type="caution">
    <text evidence="7">The sequence shown here is derived from an EMBL/GenBank/DDBJ whole genome shotgun (WGS) entry which is preliminary data.</text>
</comment>
<evidence type="ECO:0000256" key="5">
    <source>
        <dbReference type="ARBA" id="ARBA00022747"/>
    </source>
</evidence>
<evidence type="ECO:0000256" key="3">
    <source>
        <dbReference type="ARBA" id="ARBA00022679"/>
    </source>
</evidence>
<evidence type="ECO:0000256" key="2">
    <source>
        <dbReference type="ARBA" id="ARBA00022603"/>
    </source>
</evidence>
<evidence type="ECO:0000259" key="6">
    <source>
        <dbReference type="Pfam" id="PF02384"/>
    </source>
</evidence>
<dbReference type="InterPro" id="IPR029063">
    <property type="entry name" value="SAM-dependent_MTases_sf"/>
</dbReference>
<dbReference type="InterPro" id="IPR003356">
    <property type="entry name" value="DNA_methylase_A-5"/>
</dbReference>
<dbReference type="PANTHER" id="PTHR42998:SF1">
    <property type="entry name" value="TYPE I RESTRICTION ENZYME HINDI METHYLASE SUBUNIT"/>
    <property type="match status" value="1"/>
</dbReference>
<keyword evidence="3" id="KW-0808">Transferase</keyword>
<comment type="similarity">
    <text evidence="1">Belongs to the N(4)/N(6)-methyltransferase family.</text>
</comment>
<keyword evidence="5" id="KW-0680">Restriction system</keyword>
<dbReference type="GO" id="GO:0003677">
    <property type="term" value="F:DNA binding"/>
    <property type="evidence" value="ECO:0007669"/>
    <property type="project" value="InterPro"/>
</dbReference>
<keyword evidence="4" id="KW-0949">S-adenosyl-L-methionine</keyword>
<dbReference type="RefSeq" id="WP_126752218.1">
    <property type="nucleotide sequence ID" value="NZ_JBHUMT010000001.1"/>
</dbReference>
<dbReference type="Pfam" id="PF02384">
    <property type="entry name" value="N6_Mtase"/>
    <property type="match status" value="1"/>
</dbReference>
<organism evidence="7 8">
    <name type="scientific">Idiomarina piscisalsi</name>
    <dbReference type="NCBI Taxonomy" id="1096243"/>
    <lineage>
        <taxon>Bacteria</taxon>
        <taxon>Pseudomonadati</taxon>
        <taxon>Pseudomonadota</taxon>
        <taxon>Gammaproteobacteria</taxon>
        <taxon>Alteromonadales</taxon>
        <taxon>Idiomarinaceae</taxon>
        <taxon>Idiomarina</taxon>
    </lineage>
</organism>
<dbReference type="AlphaFoldDB" id="A0A432YSI9"/>
<dbReference type="Proteomes" id="UP000288361">
    <property type="component" value="Unassembled WGS sequence"/>
</dbReference>
<dbReference type="PRINTS" id="PR00507">
    <property type="entry name" value="N12N6MTFRASE"/>
</dbReference>
<evidence type="ECO:0000256" key="4">
    <source>
        <dbReference type="ARBA" id="ARBA00022691"/>
    </source>
</evidence>
<sequence length="824" mass="95229">MSKKAFTLDQRVAFYNAIANKDPEKKIVNYNKESDTLSYSSLIKSFERINGKPTDEELTRALILLYLIHDYNYSADKIVIEDYVEGGGSKRSRSSKKLLETDICITNEEGEIEVICEIKRIQDYNNSKDNSLENQLFVPFKSYTKYGKAKYLFYLSVDIPLEPSHFPLQCIGIDTSISPTHEKWLKQGGSPHFVDIVLNGSAPDLGNVFIKSGGSNLDSSNARDLNDNFGNNELRRLWSNLWNHIWGGTLEDNKKFENFNKVLLAKIYDESKTLEGTAYSFQRKFSKGKPITNESLANNIDLLYRKAYVEYLSKDKSQELFSVKGIDFKEFPVELISKCVTELQPYSFKRNRFKNVDVLGEFYEMVIRDAFKQTKGLFLTHPNIVLFILSALDVEEKVVDTIRQPHDRRYRLPYVIDPSCGTGTFLVNYMQYVQKYIERNHKDIAKGDEDVKDFIERNVLDKYAFRWVVDYVYGIDYEPVLATACQINLILHGDGSTNIYNTDGLAKFQEYSKESVTGAMNMLSSELCEPTGYYNKDSLGKFDFIISNPPFNVKVDKTQAKDTFNVRGKSEAFFLERWYQLLKPKGRIGVVLPESFFAVEEDISGRYFLYRHFNIKAIVSLPSHAFLPHTPTNTSLLFAEKKSIREEKEFANEWDKFSSLFEEKFSKIHSVLPLKKANVCFDLDEQDKKDSIRRIIEKVDAICNEEFGIGFIVLPFFTSEQLREDFYTQLKKKIRDTVYAAKERWVLNSVSKSNDNVFHNFHIDELGYKCGKKGCKDRPNELISVSDKDGGLIYNLKYSQEWNEIHCEDKNTVLGILKGLKIWQ</sequence>
<protein>
    <recommendedName>
        <fullName evidence="6">DNA methylase adenine-specific domain-containing protein</fullName>
    </recommendedName>
</protein>